<protein>
    <submittedName>
        <fullName evidence="1">Uncharacterized protein</fullName>
    </submittedName>
</protein>
<dbReference type="AlphaFoldDB" id="A0A0K8WEV7"/>
<proteinExistence type="predicted"/>
<sequence>NRCSFFFFSETSKMSKPKPTIANLSPSKELIDLKSLKRQRTVAKSSILRIKTGLLEKTMSLDPIELECRLDILNSHSEKLMKCQSKIEEIDEDDMARGELEDIIVETKSIIKNILAKNRPSIAETSFVASHSSRLPKMNLPKFKGEYSEFKNFMS</sequence>
<gene>
    <name evidence="1" type="ORF">c0_g3_i1</name>
</gene>
<feature type="non-terminal residue" evidence="1">
    <location>
        <position position="1"/>
    </location>
</feature>
<dbReference type="EMBL" id="GDHF01002735">
    <property type="protein sequence ID" value="JAI49579.1"/>
    <property type="molecule type" value="Transcribed_RNA"/>
</dbReference>
<name>A0A0K8WEV7_BACLA</name>
<organism evidence="1">
    <name type="scientific">Bactrocera latifrons</name>
    <name type="common">Malaysian fruit fly</name>
    <name type="synonym">Chaetodacus latifrons</name>
    <dbReference type="NCBI Taxonomy" id="174628"/>
    <lineage>
        <taxon>Eukaryota</taxon>
        <taxon>Metazoa</taxon>
        <taxon>Ecdysozoa</taxon>
        <taxon>Arthropoda</taxon>
        <taxon>Hexapoda</taxon>
        <taxon>Insecta</taxon>
        <taxon>Pterygota</taxon>
        <taxon>Neoptera</taxon>
        <taxon>Endopterygota</taxon>
        <taxon>Diptera</taxon>
        <taxon>Brachycera</taxon>
        <taxon>Muscomorpha</taxon>
        <taxon>Tephritoidea</taxon>
        <taxon>Tephritidae</taxon>
        <taxon>Bactrocera</taxon>
        <taxon>Bactrocera</taxon>
    </lineage>
</organism>
<evidence type="ECO:0000313" key="1">
    <source>
        <dbReference type="EMBL" id="JAI49579.1"/>
    </source>
</evidence>
<feature type="non-terminal residue" evidence="1">
    <location>
        <position position="155"/>
    </location>
</feature>
<reference evidence="1" key="1">
    <citation type="submission" date="2015-06" db="EMBL/GenBank/DDBJ databases">
        <authorList>
            <person name="Hoefler B.C."/>
            <person name="Straight P.D."/>
        </authorList>
    </citation>
    <scope>NUCLEOTIDE SEQUENCE</scope>
</reference>
<accession>A0A0K8WEV7</accession>